<reference evidence="1" key="1">
    <citation type="submission" date="2014-09" db="EMBL/GenBank/DDBJ databases">
        <title>Genome sequence of the luminous mushroom Mycena chlorophos for searching fungal bioluminescence genes.</title>
        <authorList>
            <person name="Tanaka Y."/>
            <person name="Kasuga D."/>
            <person name="Oba Y."/>
            <person name="Hase S."/>
            <person name="Sato K."/>
            <person name="Oba Y."/>
            <person name="Sakakibara Y."/>
        </authorList>
    </citation>
    <scope>NUCLEOTIDE SEQUENCE</scope>
</reference>
<dbReference type="Proteomes" id="UP000815677">
    <property type="component" value="Unassembled WGS sequence"/>
</dbReference>
<evidence type="ECO:0000313" key="2">
    <source>
        <dbReference type="Proteomes" id="UP000815677"/>
    </source>
</evidence>
<evidence type="ECO:0000313" key="1">
    <source>
        <dbReference type="EMBL" id="GAT43562.1"/>
    </source>
</evidence>
<accession>A0ABQ0KXC1</accession>
<gene>
    <name evidence="1" type="ORF">MCHLO_01236</name>
</gene>
<name>A0ABQ0KXC1_MYCCL</name>
<proteinExistence type="predicted"/>
<dbReference type="EMBL" id="DF839173">
    <property type="protein sequence ID" value="GAT43562.1"/>
    <property type="molecule type" value="Genomic_DNA"/>
</dbReference>
<keyword evidence="2" id="KW-1185">Reference proteome</keyword>
<protein>
    <submittedName>
        <fullName evidence="1">Uncharacterized protein</fullName>
    </submittedName>
</protein>
<organism evidence="1 2">
    <name type="scientific">Mycena chlorophos</name>
    <name type="common">Agaric fungus</name>
    <name type="synonym">Agaricus chlorophos</name>
    <dbReference type="NCBI Taxonomy" id="658473"/>
    <lineage>
        <taxon>Eukaryota</taxon>
        <taxon>Fungi</taxon>
        <taxon>Dikarya</taxon>
        <taxon>Basidiomycota</taxon>
        <taxon>Agaricomycotina</taxon>
        <taxon>Agaricomycetes</taxon>
        <taxon>Agaricomycetidae</taxon>
        <taxon>Agaricales</taxon>
        <taxon>Marasmiineae</taxon>
        <taxon>Mycenaceae</taxon>
        <taxon>Mycena</taxon>
    </lineage>
</organism>
<sequence>MHFAFNHHDKARVTTRRSSSVKEDAHNLFSWPLPFAYAHVAQRASFGGRCLGWASNSGQEGAREDGQNHLTNDVEQAFEEDFLPYAQILRVAMNYDTATA</sequence>